<keyword evidence="5" id="KW-0812">Transmembrane</keyword>
<feature type="domain" description="EGF-like" evidence="6">
    <location>
        <begin position="122"/>
        <end position="133"/>
    </location>
</feature>
<keyword evidence="4" id="KW-0325">Glycoprotein</keyword>
<dbReference type="EMBL" id="UYJE01007375">
    <property type="protein sequence ID" value="VDI54126.1"/>
    <property type="molecule type" value="Genomic_DNA"/>
</dbReference>
<dbReference type="AlphaFoldDB" id="A0A8B6FTP5"/>
<sequence length="251" mass="28887">MARDSVGWRGFVNHIKPWPKIVLGQRGLYHIKTMAKDSWVGEEKESLLLLDNKSHRLSVLYVPSGNTKRRINKLSPLLEQAEIITTTKNDMKTIQAVSKEKNTILKPECCQNKGICILGSFCVCKKNHFGRHCEHKIEFKPCGQILHGSWIKADCNLCKCFDGKMSCIPRIYDGCDYENELLDDTATTKDPLTAKDIKILSNDRDYEDLRNVGDYNIEDYYYEDDHNTSIVVHFSYLLTWISVLVATFIFK</sequence>
<feature type="transmembrane region" description="Helical" evidence="5">
    <location>
        <begin position="230"/>
        <end position="250"/>
    </location>
</feature>
<reference evidence="7" key="1">
    <citation type="submission" date="2018-11" db="EMBL/GenBank/DDBJ databases">
        <authorList>
            <person name="Alioto T."/>
            <person name="Alioto T."/>
        </authorList>
    </citation>
    <scope>NUCLEOTIDE SEQUENCE</scope>
</reference>
<dbReference type="InterPro" id="IPR019011">
    <property type="entry name" value="Cryptic/Cripto_CFC-dom"/>
</dbReference>
<proteinExistence type="inferred from homology"/>
<dbReference type="GO" id="GO:0007165">
    <property type="term" value="P:signal transduction"/>
    <property type="evidence" value="ECO:0007669"/>
    <property type="project" value="UniProtKB-ARBA"/>
</dbReference>
<evidence type="ECO:0000313" key="7">
    <source>
        <dbReference type="EMBL" id="VDI54126.1"/>
    </source>
</evidence>
<dbReference type="PROSITE" id="PS00022">
    <property type="entry name" value="EGF_1"/>
    <property type="match status" value="1"/>
</dbReference>
<dbReference type="Pfam" id="PF09443">
    <property type="entry name" value="CFC"/>
    <property type="match status" value="1"/>
</dbReference>
<name>A0A8B6FTP5_MYTGA</name>
<organism evidence="7 8">
    <name type="scientific">Mytilus galloprovincialis</name>
    <name type="common">Mediterranean mussel</name>
    <dbReference type="NCBI Taxonomy" id="29158"/>
    <lineage>
        <taxon>Eukaryota</taxon>
        <taxon>Metazoa</taxon>
        <taxon>Spiralia</taxon>
        <taxon>Lophotrochozoa</taxon>
        <taxon>Mollusca</taxon>
        <taxon>Bivalvia</taxon>
        <taxon>Autobranchia</taxon>
        <taxon>Pteriomorphia</taxon>
        <taxon>Mytilida</taxon>
        <taxon>Mytiloidea</taxon>
        <taxon>Mytilidae</taxon>
        <taxon>Mytilinae</taxon>
        <taxon>Mytilus</taxon>
    </lineage>
</organism>
<dbReference type="SUPFAM" id="SSF57196">
    <property type="entry name" value="EGF/Laminin"/>
    <property type="match status" value="1"/>
</dbReference>
<comment type="similarity">
    <text evidence="1">Belongs to the EGF-CFC (Cripto-1/FRL1/Cryptic) family.</text>
</comment>
<dbReference type="InterPro" id="IPR000742">
    <property type="entry name" value="EGF"/>
</dbReference>
<keyword evidence="3" id="KW-1015">Disulfide bond</keyword>
<keyword evidence="8" id="KW-1185">Reference proteome</keyword>
<keyword evidence="2" id="KW-0245">EGF-like domain</keyword>
<dbReference type="Proteomes" id="UP000596742">
    <property type="component" value="Unassembled WGS sequence"/>
</dbReference>
<dbReference type="OrthoDB" id="9893603at2759"/>
<accession>A0A8B6FTP5</accession>
<comment type="caution">
    <text evidence="7">The sequence shown here is derived from an EMBL/GenBank/DDBJ whole genome shotgun (WGS) entry which is preliminary data.</text>
</comment>
<evidence type="ECO:0000256" key="3">
    <source>
        <dbReference type="ARBA" id="ARBA00023157"/>
    </source>
</evidence>
<evidence type="ECO:0000256" key="5">
    <source>
        <dbReference type="SAM" id="Phobius"/>
    </source>
</evidence>
<evidence type="ECO:0000256" key="4">
    <source>
        <dbReference type="ARBA" id="ARBA00023180"/>
    </source>
</evidence>
<keyword evidence="5" id="KW-0472">Membrane</keyword>
<keyword evidence="5" id="KW-1133">Transmembrane helix</keyword>
<evidence type="ECO:0000256" key="2">
    <source>
        <dbReference type="ARBA" id="ARBA00022536"/>
    </source>
</evidence>
<evidence type="ECO:0000256" key="1">
    <source>
        <dbReference type="ARBA" id="ARBA00007384"/>
    </source>
</evidence>
<evidence type="ECO:0000259" key="6">
    <source>
        <dbReference type="PROSITE" id="PS00022"/>
    </source>
</evidence>
<gene>
    <name evidence="7" type="ORF">MGAL_10B002405</name>
</gene>
<protein>
    <recommendedName>
        <fullName evidence="6">EGF-like domain-containing protein</fullName>
    </recommendedName>
</protein>
<evidence type="ECO:0000313" key="8">
    <source>
        <dbReference type="Proteomes" id="UP000596742"/>
    </source>
</evidence>